<organism evidence="1 2">
    <name type="scientific">Hypoxylon rubiginosum</name>
    <dbReference type="NCBI Taxonomy" id="110542"/>
    <lineage>
        <taxon>Eukaryota</taxon>
        <taxon>Fungi</taxon>
        <taxon>Dikarya</taxon>
        <taxon>Ascomycota</taxon>
        <taxon>Pezizomycotina</taxon>
        <taxon>Sordariomycetes</taxon>
        <taxon>Xylariomycetidae</taxon>
        <taxon>Xylariales</taxon>
        <taxon>Hypoxylaceae</taxon>
        <taxon>Hypoxylon</taxon>
    </lineage>
</organism>
<accession>A0ACC0CMZ9</accession>
<comment type="caution">
    <text evidence="1">The sequence shown here is derived from an EMBL/GenBank/DDBJ whole genome shotgun (WGS) entry which is preliminary data.</text>
</comment>
<dbReference type="EMBL" id="MU394386">
    <property type="protein sequence ID" value="KAI6081783.1"/>
    <property type="molecule type" value="Genomic_DNA"/>
</dbReference>
<dbReference type="Proteomes" id="UP001497680">
    <property type="component" value="Unassembled WGS sequence"/>
</dbReference>
<proteinExistence type="predicted"/>
<evidence type="ECO:0000313" key="1">
    <source>
        <dbReference type="EMBL" id="KAI6081783.1"/>
    </source>
</evidence>
<sequence>MQPPPSSFFARFQNFIPNNSTPFDDEFGRCMSSQGIAPRTAKYRRQRTRAIRHEIKLHYSSQQPANDISLSQAERKQAQRLEVYQNMCRAVRLPAHATEKACVTALREVLVNIVDYIDAIRMERPVEVWTDFAAFRKYTLSDDKRFDSHEARADGGFLAVLLRRLRSPRDGRRKRKRENETGTGRVKRERME</sequence>
<evidence type="ECO:0000313" key="2">
    <source>
        <dbReference type="Proteomes" id="UP001497680"/>
    </source>
</evidence>
<gene>
    <name evidence="1" type="ORF">F4821DRAFT_18016</name>
</gene>
<reference evidence="1 2" key="1">
    <citation type="journal article" date="2022" name="New Phytol.">
        <title>Ecological generalism drives hyperdiversity of secondary metabolite gene clusters in xylarialean endophytes.</title>
        <authorList>
            <person name="Franco M.E.E."/>
            <person name="Wisecaver J.H."/>
            <person name="Arnold A.E."/>
            <person name="Ju Y.M."/>
            <person name="Slot J.C."/>
            <person name="Ahrendt S."/>
            <person name="Moore L.P."/>
            <person name="Eastman K.E."/>
            <person name="Scott K."/>
            <person name="Konkel Z."/>
            <person name="Mondo S.J."/>
            <person name="Kuo A."/>
            <person name="Hayes R.D."/>
            <person name="Haridas S."/>
            <person name="Andreopoulos B."/>
            <person name="Riley R."/>
            <person name="LaButti K."/>
            <person name="Pangilinan J."/>
            <person name="Lipzen A."/>
            <person name="Amirebrahimi M."/>
            <person name="Yan J."/>
            <person name="Adam C."/>
            <person name="Keymanesh K."/>
            <person name="Ng V."/>
            <person name="Louie K."/>
            <person name="Northen T."/>
            <person name="Drula E."/>
            <person name="Henrissat B."/>
            <person name="Hsieh H.M."/>
            <person name="Youens-Clark K."/>
            <person name="Lutzoni F."/>
            <person name="Miadlikowska J."/>
            <person name="Eastwood D.C."/>
            <person name="Hamelin R.C."/>
            <person name="Grigoriev I.V."/>
            <person name="U'Ren J.M."/>
        </authorList>
    </citation>
    <scope>NUCLEOTIDE SEQUENCE [LARGE SCALE GENOMIC DNA]</scope>
    <source>
        <strain evidence="1 2">ER1909</strain>
    </source>
</reference>
<protein>
    <submittedName>
        <fullName evidence="1">Uncharacterized protein</fullName>
    </submittedName>
</protein>
<keyword evidence="2" id="KW-1185">Reference proteome</keyword>
<name>A0ACC0CMZ9_9PEZI</name>